<dbReference type="AlphaFoldDB" id="A0A0U1D7B1"/>
<sequence length="177" mass="17554" precursor="true">MLAACAVSHTAPGCRCSPIAAELATTRVTKAPPTTEVNAPTLVQCTRLGGVSTVFTASAAASPAPRANARSDSAAVITEAGMDSASSVTNGGWASEPRTNIALIGRPVSASNPVMSATKVSDRSIRSALTSSGVTIDTTAASGSTMHTAMSSCSVISAIPLASMPAASISETAKTFP</sequence>
<reference evidence="1 2" key="1">
    <citation type="submission" date="2015-03" db="EMBL/GenBank/DDBJ databases">
        <authorList>
            <person name="Murphy D."/>
        </authorList>
    </citation>
    <scope>NUCLEOTIDE SEQUENCE [LARGE SCALE GENOMIC DNA]</scope>
    <source>
        <strain evidence="1 2">D16</strain>
    </source>
</reference>
<proteinExistence type="predicted"/>
<protein>
    <submittedName>
        <fullName evidence="1">Uncharacterized protein</fullName>
    </submittedName>
</protein>
<gene>
    <name evidence="1" type="ORF">BN970_01599</name>
</gene>
<evidence type="ECO:0000313" key="2">
    <source>
        <dbReference type="Proteomes" id="UP000182227"/>
    </source>
</evidence>
<name>A0A0U1D7B1_9MYCO</name>
<organism evidence="1 2">
    <name type="scientific">Mycolicibacterium conceptionense</name>
    <dbReference type="NCBI Taxonomy" id="451644"/>
    <lineage>
        <taxon>Bacteria</taxon>
        <taxon>Bacillati</taxon>
        <taxon>Actinomycetota</taxon>
        <taxon>Actinomycetes</taxon>
        <taxon>Mycobacteriales</taxon>
        <taxon>Mycobacteriaceae</taxon>
        <taxon>Mycolicibacterium</taxon>
    </lineage>
</organism>
<evidence type="ECO:0000313" key="1">
    <source>
        <dbReference type="EMBL" id="CQD08278.1"/>
    </source>
</evidence>
<accession>A0A0U1D7B1</accession>
<dbReference type="Proteomes" id="UP000182227">
    <property type="component" value="Unassembled WGS sequence"/>
</dbReference>
<dbReference type="EMBL" id="CTEF01000001">
    <property type="protein sequence ID" value="CQD08278.1"/>
    <property type="molecule type" value="Genomic_DNA"/>
</dbReference>